<feature type="region of interest" description="Disordered" evidence="1">
    <location>
        <begin position="1"/>
        <end position="40"/>
    </location>
</feature>
<evidence type="ECO:0000313" key="3">
    <source>
        <dbReference type="Proteomes" id="UP000827721"/>
    </source>
</evidence>
<sequence>MDSHGTSWADQWDHQPDPSPAVWQQKKNNGGGGGGKYKEKVGVGFDKTKSVASTGFKKVKEGTSVGFRWIKDKGSPSTNNDDDSWMLSFSEDSSSRASFSGTSVARVRESASKLLPEYTIGYDYEEYYRGKLKHESVDSLLDKEWLRLCGFIPKPNTRRLISIQRNREKKKAFLKTAPSKRARASADLPDASPPLDVVSQDPSPPPPPLRSDVPVDLTGANSDNGSSSGPSRKPAEGSQHQGAFSPGRIGGFYVLQRTQLHEVL</sequence>
<feature type="compositionally biased region" description="Basic residues" evidence="1">
    <location>
        <begin position="172"/>
        <end position="183"/>
    </location>
</feature>
<reference evidence="2 3" key="1">
    <citation type="submission" date="2021-02" db="EMBL/GenBank/DDBJ databases">
        <title>Plant Genome Project.</title>
        <authorList>
            <person name="Zhang R.-G."/>
        </authorList>
    </citation>
    <scope>NUCLEOTIDE SEQUENCE [LARGE SCALE GENOMIC DNA]</scope>
    <source>
        <tissue evidence="2">Leaves</tissue>
    </source>
</reference>
<evidence type="ECO:0000256" key="1">
    <source>
        <dbReference type="SAM" id="MobiDB-lite"/>
    </source>
</evidence>
<keyword evidence="3" id="KW-1185">Reference proteome</keyword>
<dbReference type="Proteomes" id="UP000827721">
    <property type="component" value="Unassembled WGS sequence"/>
</dbReference>
<feature type="region of interest" description="Disordered" evidence="1">
    <location>
        <begin position="172"/>
        <end position="248"/>
    </location>
</feature>
<name>A0ABQ8H914_9ROSI</name>
<protein>
    <submittedName>
        <fullName evidence="2">Uncharacterized protein</fullName>
    </submittedName>
</protein>
<accession>A0ABQ8H914</accession>
<evidence type="ECO:0000313" key="2">
    <source>
        <dbReference type="EMBL" id="KAH7550410.1"/>
    </source>
</evidence>
<dbReference type="PANTHER" id="PTHR33386:SF5">
    <property type="entry name" value="OS02G0740600 PROTEIN"/>
    <property type="match status" value="1"/>
</dbReference>
<organism evidence="2 3">
    <name type="scientific">Xanthoceras sorbifolium</name>
    <dbReference type="NCBI Taxonomy" id="99658"/>
    <lineage>
        <taxon>Eukaryota</taxon>
        <taxon>Viridiplantae</taxon>
        <taxon>Streptophyta</taxon>
        <taxon>Embryophyta</taxon>
        <taxon>Tracheophyta</taxon>
        <taxon>Spermatophyta</taxon>
        <taxon>Magnoliopsida</taxon>
        <taxon>eudicotyledons</taxon>
        <taxon>Gunneridae</taxon>
        <taxon>Pentapetalae</taxon>
        <taxon>rosids</taxon>
        <taxon>malvids</taxon>
        <taxon>Sapindales</taxon>
        <taxon>Sapindaceae</taxon>
        <taxon>Xanthoceroideae</taxon>
        <taxon>Xanthoceras</taxon>
    </lineage>
</organism>
<comment type="caution">
    <text evidence="2">The sequence shown here is derived from an EMBL/GenBank/DDBJ whole genome shotgun (WGS) entry which is preliminary data.</text>
</comment>
<feature type="compositionally biased region" description="Polar residues" evidence="1">
    <location>
        <begin position="219"/>
        <end position="230"/>
    </location>
</feature>
<dbReference type="PANTHER" id="PTHR33386">
    <property type="entry name" value="OS02G0740600 PROTEIN"/>
    <property type="match status" value="1"/>
</dbReference>
<proteinExistence type="predicted"/>
<gene>
    <name evidence="2" type="ORF">JRO89_XS13G0187100</name>
</gene>
<dbReference type="EMBL" id="JAFEMO010000013">
    <property type="protein sequence ID" value="KAH7550410.1"/>
    <property type="molecule type" value="Genomic_DNA"/>
</dbReference>